<proteinExistence type="inferred from homology"/>
<dbReference type="InterPro" id="IPR003703">
    <property type="entry name" value="Acyl_CoA_thio"/>
</dbReference>
<evidence type="ECO:0000256" key="2">
    <source>
        <dbReference type="ARBA" id="ARBA00011881"/>
    </source>
</evidence>
<evidence type="ECO:0000256" key="7">
    <source>
        <dbReference type="ARBA" id="ARBA00071120"/>
    </source>
</evidence>
<evidence type="ECO:0000256" key="4">
    <source>
        <dbReference type="ARBA" id="ARBA00023098"/>
    </source>
</evidence>
<dbReference type="AlphaFoldDB" id="A0A031K6T7"/>
<evidence type="ECO:0000313" key="12">
    <source>
        <dbReference type="Proteomes" id="UP000024329"/>
    </source>
</evidence>
<dbReference type="PATRIC" id="fig|158500.4.peg.50"/>
<sequence>MTDPAAAVAELRALLEVEEIDTDLFRGGASEERPGRVFGGLVVAQALAAAARDLAGSDRQAHSLHAYFLRAGDTTRPIIYRVLRDFDGGSFANRRVVAMQGGKPILNLAASFHRREDGFAHAAAMPQVPSPEQCPDLVTALAATGQKFPQAMLDRLAAFEIRPGPPAVQGSDTPHQFLWFRLAAPIDSDEMLRRVVLTYASDFALVSTAILPHSKAIFSPGMQVASLDHTVWFHSTPPVDDWLLYAMDSPWAGHARGFARGALYDRAGTLVASVAQEGLCRAVPTQEPTA</sequence>
<evidence type="ECO:0000256" key="6">
    <source>
        <dbReference type="ARBA" id="ARBA00050943"/>
    </source>
</evidence>
<name>A0A031K6T7_9SPHN</name>
<comment type="caution">
    <text evidence="11">The sequence shown here is derived from an EMBL/GenBank/DDBJ whole genome shotgun (WGS) entry which is preliminary data.</text>
</comment>
<dbReference type="EC" id="3.1.2.20" evidence="5"/>
<keyword evidence="3" id="KW-0378">Hydrolase</keyword>
<dbReference type="GO" id="GO:0047617">
    <property type="term" value="F:fatty acyl-CoA hydrolase activity"/>
    <property type="evidence" value="ECO:0007669"/>
    <property type="project" value="UniProtKB-EC"/>
</dbReference>
<evidence type="ECO:0000259" key="9">
    <source>
        <dbReference type="Pfam" id="PF02551"/>
    </source>
</evidence>
<reference evidence="11 12" key="1">
    <citation type="submission" date="2014-03" db="EMBL/GenBank/DDBJ databases">
        <title>Whole genome sequence of Novosphingobium resinovorum KF1.</title>
        <authorList>
            <person name="Gan H.M."/>
            <person name="Gan H.Y."/>
            <person name="Chew T.H."/>
            <person name="Savka M.A."/>
        </authorList>
    </citation>
    <scope>NUCLEOTIDE SEQUENCE [LARGE SCALE GENOMIC DNA]</scope>
    <source>
        <strain evidence="11 12">KF1</strain>
    </source>
</reference>
<protein>
    <recommendedName>
        <fullName evidence="7">Acyl-CoA thioesterase 2</fullName>
        <ecNumber evidence="5">3.1.2.20</ecNumber>
    </recommendedName>
    <alternativeName>
        <fullName evidence="8">Thioesterase II</fullName>
    </alternativeName>
</protein>
<dbReference type="Pfam" id="PF02551">
    <property type="entry name" value="Acyl_CoA_thio"/>
    <property type="match status" value="1"/>
</dbReference>
<dbReference type="eggNOG" id="COG1946">
    <property type="taxonomic scope" value="Bacteria"/>
</dbReference>
<dbReference type="RefSeq" id="WP_008832271.1">
    <property type="nucleotide sequence ID" value="NZ_JFYZ01000001.1"/>
</dbReference>
<comment type="subunit">
    <text evidence="2">Homotetramer.</text>
</comment>
<evidence type="ECO:0000313" key="11">
    <source>
        <dbReference type="EMBL" id="EZP84297.1"/>
    </source>
</evidence>
<dbReference type="CDD" id="cd03444">
    <property type="entry name" value="Thioesterase_II_repeat1"/>
    <property type="match status" value="1"/>
</dbReference>
<evidence type="ECO:0000256" key="8">
    <source>
        <dbReference type="ARBA" id="ARBA00079653"/>
    </source>
</evidence>
<dbReference type="InterPro" id="IPR049449">
    <property type="entry name" value="TesB_ACOT8-like_N"/>
</dbReference>
<dbReference type="SUPFAM" id="SSF54637">
    <property type="entry name" value="Thioesterase/thiol ester dehydrase-isomerase"/>
    <property type="match status" value="2"/>
</dbReference>
<dbReference type="GO" id="GO:0006637">
    <property type="term" value="P:acyl-CoA metabolic process"/>
    <property type="evidence" value="ECO:0007669"/>
    <property type="project" value="InterPro"/>
</dbReference>
<evidence type="ECO:0000256" key="1">
    <source>
        <dbReference type="ARBA" id="ARBA00006538"/>
    </source>
</evidence>
<dbReference type="EMBL" id="JFYZ01000001">
    <property type="protein sequence ID" value="EZP84297.1"/>
    <property type="molecule type" value="Genomic_DNA"/>
</dbReference>
<evidence type="ECO:0000256" key="3">
    <source>
        <dbReference type="ARBA" id="ARBA00022801"/>
    </source>
</evidence>
<comment type="similarity">
    <text evidence="1">Belongs to the C/M/P thioester hydrolase family.</text>
</comment>
<evidence type="ECO:0000256" key="5">
    <source>
        <dbReference type="ARBA" id="ARBA00038894"/>
    </source>
</evidence>
<dbReference type="CDD" id="cd03445">
    <property type="entry name" value="Thioesterase_II_repeat2"/>
    <property type="match status" value="1"/>
</dbReference>
<dbReference type="STRING" id="158500.BES08_00520"/>
<dbReference type="GO" id="GO:0009062">
    <property type="term" value="P:fatty acid catabolic process"/>
    <property type="evidence" value="ECO:0007669"/>
    <property type="project" value="TreeGrafter"/>
</dbReference>
<evidence type="ECO:0000259" key="10">
    <source>
        <dbReference type="Pfam" id="PF13622"/>
    </source>
</evidence>
<feature type="domain" description="Acyl-CoA thioesterase-like N-terminal HotDog" evidence="10">
    <location>
        <begin position="35"/>
        <end position="113"/>
    </location>
</feature>
<dbReference type="InterPro" id="IPR042171">
    <property type="entry name" value="Acyl-CoA_hotdog"/>
</dbReference>
<dbReference type="InterPro" id="IPR029069">
    <property type="entry name" value="HotDog_dom_sf"/>
</dbReference>
<feature type="domain" description="Acyl-CoA thioesterase 2 C-terminal" evidence="9">
    <location>
        <begin position="168"/>
        <end position="279"/>
    </location>
</feature>
<keyword evidence="4" id="KW-0443">Lipid metabolism</keyword>
<dbReference type="Pfam" id="PF13622">
    <property type="entry name" value="4HBT_3"/>
    <property type="match status" value="1"/>
</dbReference>
<comment type="catalytic activity">
    <reaction evidence="6">
        <text>a fatty acyl-CoA + H2O = a fatty acid + CoA + H(+)</text>
        <dbReference type="Rhea" id="RHEA:16781"/>
        <dbReference type="ChEBI" id="CHEBI:15377"/>
        <dbReference type="ChEBI" id="CHEBI:15378"/>
        <dbReference type="ChEBI" id="CHEBI:28868"/>
        <dbReference type="ChEBI" id="CHEBI:57287"/>
        <dbReference type="ChEBI" id="CHEBI:77636"/>
        <dbReference type="EC" id="3.1.2.20"/>
    </reaction>
    <physiologicalReaction direction="left-to-right" evidence="6">
        <dbReference type="Rhea" id="RHEA:16782"/>
    </physiologicalReaction>
</comment>
<accession>A0A031K6T7</accession>
<dbReference type="PANTHER" id="PTHR11066">
    <property type="entry name" value="ACYL-COA THIOESTERASE"/>
    <property type="match status" value="1"/>
</dbReference>
<dbReference type="InterPro" id="IPR025652">
    <property type="entry name" value="TesB_C"/>
</dbReference>
<organism evidence="11 12">
    <name type="scientific">Novosphingobium resinovorum</name>
    <dbReference type="NCBI Taxonomy" id="158500"/>
    <lineage>
        <taxon>Bacteria</taxon>
        <taxon>Pseudomonadati</taxon>
        <taxon>Pseudomonadota</taxon>
        <taxon>Alphaproteobacteria</taxon>
        <taxon>Sphingomonadales</taxon>
        <taxon>Sphingomonadaceae</taxon>
        <taxon>Novosphingobium</taxon>
    </lineage>
</organism>
<dbReference type="FunFam" id="2.40.160.210:FF:000001">
    <property type="entry name" value="Acyl-CoA thioesterase II"/>
    <property type="match status" value="1"/>
</dbReference>
<dbReference type="Gene3D" id="2.40.160.210">
    <property type="entry name" value="Acyl-CoA thioesterase, double hotdog domain"/>
    <property type="match status" value="1"/>
</dbReference>
<gene>
    <name evidence="11" type="ORF">BV97_00048</name>
</gene>
<dbReference type="Proteomes" id="UP000024329">
    <property type="component" value="Unassembled WGS sequence"/>
</dbReference>
<dbReference type="PANTHER" id="PTHR11066:SF34">
    <property type="entry name" value="ACYL-COENZYME A THIOESTERASE 8"/>
    <property type="match status" value="1"/>
</dbReference>